<evidence type="ECO:0000313" key="2">
    <source>
        <dbReference type="Proteomes" id="UP000199365"/>
    </source>
</evidence>
<accession>A0A1H1K8W7</accession>
<dbReference type="Proteomes" id="UP000199365">
    <property type="component" value="Unassembled WGS sequence"/>
</dbReference>
<dbReference type="PROSITE" id="PS51257">
    <property type="entry name" value="PROKAR_LIPOPROTEIN"/>
    <property type="match status" value="1"/>
</dbReference>
<name>A0A1H1K8W7_9BURK</name>
<dbReference type="AlphaFoldDB" id="A0A1H1K8W7"/>
<sequence>MMRCFADFAPKQALRGSAAVLAATILLTACGTGMAAFAGLLPKSDGVATAVTATPLVELQTTMTNLIESGYEDISAATD</sequence>
<reference evidence="2" key="1">
    <citation type="submission" date="2016-10" db="EMBL/GenBank/DDBJ databases">
        <authorList>
            <person name="Varghese N."/>
            <person name="Submissions S."/>
        </authorList>
    </citation>
    <scope>NUCLEOTIDE SEQUENCE [LARGE SCALE GENOMIC DNA]</scope>
    <source>
        <strain evidence="2">DUS833</strain>
    </source>
</reference>
<proteinExistence type="predicted"/>
<evidence type="ECO:0000313" key="1">
    <source>
        <dbReference type="EMBL" id="SDR58744.1"/>
    </source>
</evidence>
<organism evidence="1 2">
    <name type="scientific">Paraburkholderia tuberum</name>
    <dbReference type="NCBI Taxonomy" id="157910"/>
    <lineage>
        <taxon>Bacteria</taxon>
        <taxon>Pseudomonadati</taxon>
        <taxon>Pseudomonadota</taxon>
        <taxon>Betaproteobacteria</taxon>
        <taxon>Burkholderiales</taxon>
        <taxon>Burkholderiaceae</taxon>
        <taxon>Paraburkholderia</taxon>
    </lineage>
</organism>
<protein>
    <submittedName>
        <fullName evidence="1">Uncharacterized protein</fullName>
    </submittedName>
</protein>
<gene>
    <name evidence="1" type="ORF">SAMN05445850_6636</name>
</gene>
<keyword evidence="2" id="KW-1185">Reference proteome</keyword>
<dbReference type="EMBL" id="FNKX01000003">
    <property type="protein sequence ID" value="SDR58744.1"/>
    <property type="molecule type" value="Genomic_DNA"/>
</dbReference>